<dbReference type="InterPro" id="IPR032675">
    <property type="entry name" value="LRR_dom_sf"/>
</dbReference>
<dbReference type="InterPro" id="IPR026906">
    <property type="entry name" value="LRR_5"/>
</dbReference>
<dbReference type="Proteomes" id="UP001295423">
    <property type="component" value="Unassembled WGS sequence"/>
</dbReference>
<comment type="caution">
    <text evidence="1">The sequence shown here is derived from an EMBL/GenBank/DDBJ whole genome shotgun (WGS) entry which is preliminary data.</text>
</comment>
<dbReference type="PANTHER" id="PTHR45661:SF3">
    <property type="entry name" value="IG-LIKE DOMAIN-CONTAINING PROTEIN"/>
    <property type="match status" value="1"/>
</dbReference>
<keyword evidence="2" id="KW-1185">Reference proteome</keyword>
<dbReference type="AlphaFoldDB" id="A0AAD2JK10"/>
<dbReference type="Pfam" id="PF13306">
    <property type="entry name" value="LRR_5"/>
    <property type="match status" value="2"/>
</dbReference>
<organism evidence="1 2">
    <name type="scientific">Cylindrotheca closterium</name>
    <dbReference type="NCBI Taxonomy" id="2856"/>
    <lineage>
        <taxon>Eukaryota</taxon>
        <taxon>Sar</taxon>
        <taxon>Stramenopiles</taxon>
        <taxon>Ochrophyta</taxon>
        <taxon>Bacillariophyta</taxon>
        <taxon>Bacillariophyceae</taxon>
        <taxon>Bacillariophycidae</taxon>
        <taxon>Bacillariales</taxon>
        <taxon>Bacillariaceae</taxon>
        <taxon>Cylindrotheca</taxon>
    </lineage>
</organism>
<dbReference type="SUPFAM" id="SSF52058">
    <property type="entry name" value="L domain-like"/>
    <property type="match status" value="1"/>
</dbReference>
<sequence>MPSYHYFGKEGEAIPEDVEELVIHPLVEEIPRTACCKFEHLTRVHFNGSALEVIGSAAFYDCTRLLEIEIPASVKIVLDSAFSSCKSLTKVRFHEDDGLLTTIGGSAFAYCSSLAEVRFPSSLMTIHKDAFHECRLLTRVFFQEGLKTIASSAFGRCVNLETVDTPKSLEMLGGGAFQYCASLQDVTIKEGALRVIERGAFRNCNEVQNGLKYVGEKVFYLCKKLQAVALPGSLELIGGSAFEGCPKLVSVELGDGPSTVTIHDEAFLECRSLVNICLPSSASIPTATTTEAVSDSFEGCTSLKSLYDDTNTMLALRHRFKNFPIHKKCYYASITTTGELTREIELSMQSSQDTTGDDLLIDPFGMTPFHVLLSAAYFRLDLLQVLLDAYPANVLRWKDLNGKTAVEYYYQRGYHLSEDSQTILQAALHRWMVGSIRSWDGLEAWTANMSSRVDAIVAEHVVERRRYLLREASMALSRYEEVEATSLLELSLWENEMKSAIDASAENGARVTVYKDERVAYRIRSGASVVIPNVIAFLFSKQ</sequence>
<name>A0AAD2JK10_9STRA</name>
<dbReference type="EMBL" id="CAKOGP040001892">
    <property type="protein sequence ID" value="CAJ1955635.1"/>
    <property type="molecule type" value="Genomic_DNA"/>
</dbReference>
<accession>A0AAD2JK10</accession>
<dbReference type="InterPro" id="IPR053139">
    <property type="entry name" value="Surface_bspA-like"/>
</dbReference>
<gene>
    <name evidence="1" type="ORF">CYCCA115_LOCUS15848</name>
</gene>
<protein>
    <submittedName>
        <fullName evidence="1">Uncharacterized protein</fullName>
    </submittedName>
</protein>
<evidence type="ECO:0000313" key="2">
    <source>
        <dbReference type="Proteomes" id="UP001295423"/>
    </source>
</evidence>
<evidence type="ECO:0000313" key="1">
    <source>
        <dbReference type="EMBL" id="CAJ1955635.1"/>
    </source>
</evidence>
<dbReference type="PANTHER" id="PTHR45661">
    <property type="entry name" value="SURFACE ANTIGEN"/>
    <property type="match status" value="1"/>
</dbReference>
<reference evidence="1" key="1">
    <citation type="submission" date="2023-08" db="EMBL/GenBank/DDBJ databases">
        <authorList>
            <person name="Audoor S."/>
            <person name="Bilcke G."/>
        </authorList>
    </citation>
    <scope>NUCLEOTIDE SEQUENCE</scope>
</reference>
<proteinExistence type="predicted"/>
<dbReference type="Gene3D" id="3.80.10.10">
    <property type="entry name" value="Ribonuclease Inhibitor"/>
    <property type="match status" value="2"/>
</dbReference>